<dbReference type="RefSeq" id="XP_020077313.1">
    <property type="nucleotide sequence ID" value="XM_020218608.1"/>
</dbReference>
<feature type="region of interest" description="Disordered" evidence="2">
    <location>
        <begin position="66"/>
        <end position="123"/>
    </location>
</feature>
<dbReference type="GeneID" id="30993158"/>
<keyword evidence="1" id="KW-0175">Coiled coil</keyword>
<dbReference type="SMART" id="SM00066">
    <property type="entry name" value="GAL4"/>
    <property type="match status" value="1"/>
</dbReference>
<organism evidence="4 5">
    <name type="scientific">Hyphopichia burtonii NRRL Y-1933</name>
    <dbReference type="NCBI Taxonomy" id="984485"/>
    <lineage>
        <taxon>Eukaryota</taxon>
        <taxon>Fungi</taxon>
        <taxon>Dikarya</taxon>
        <taxon>Ascomycota</taxon>
        <taxon>Saccharomycotina</taxon>
        <taxon>Pichiomycetes</taxon>
        <taxon>Debaryomycetaceae</taxon>
        <taxon>Hyphopichia</taxon>
    </lineage>
</organism>
<evidence type="ECO:0000313" key="5">
    <source>
        <dbReference type="Proteomes" id="UP000095085"/>
    </source>
</evidence>
<keyword evidence="5" id="KW-1185">Reference proteome</keyword>
<dbReference type="GO" id="GO:0005634">
    <property type="term" value="C:nucleus"/>
    <property type="evidence" value="ECO:0007669"/>
    <property type="project" value="EnsemblFungi"/>
</dbReference>
<sequence length="922" mass="104283">MTQESNSSGPSRSETPKTKFKRNYRACLNCRLRKVKCDLGSVDNPRDGKCARCLRERKDCTFVKSKRGGSTNVINGKKRRQNGDLSDLVPNVALDTTQNSFSNDSQKPNNLSRSATSGNSENNHFSTMEGALVFLANAAGTIAQADERDRIDARKRHQQLEAKLQNEQTEDNEDRRLISEGKQVASSINANDSSFDLPSILSPSAQNIGSSKPPISVASSIPAYIKKTKNKRMRMPALENGELVRPKGTTNLSDIDYIGGPNSILSVAEAEKLINLFFSTMHPFFPYVPKFLHSPKVLSGYPILLCAILTISARYYPFENNASTLGGPHGVPRNIEVHDRLWLYVQRLISQTVWAEASTRSIATVFAFLLFTEWNPRAIHWRWDDYANRADDSLGQGPNNLSDEPTGLGAMRRSYRMSWMLIGSAVRLAQDIGFMEISSNTFLATHIAEINSVMNISRRSMLASSLSEVDLDEDEITQEDLEEGEDDDYKFLSLSEDDLKELSCENILKFTRVQKAKIELLQIISLGHEALYGYKAQLGSLSQRQNLSVLNIISPLINGWKNKYKSFLIPSNSRILRNVNNLQEHLENKSSRISKELGNQVENESFIFEYNYTKLYIYSLALSPSPRVLKDLKYKKINLKLDELSRSAKYIEQAFNAANEMLLVAHRVHKLKLLRFMPIRWLTRIVRAVAFIVKCYLTITAHKSSSATEANINANSSFDTFDSTILSLSLISIDEIVQSIQRAAITLRDCSPDELHLCTRYSNVLMYLCSEMKSKAKNNNYDENFGSSKSSNHNKGGKSIFEDRDERNDQEQDNSKRDYSNYDQQEDTINQNFQHDESSKYASSINHDSSFQFPKKENQIKNDSSLDPDLGNPLNSLIGDSQVIDWFTNNRNIGLDFVGPWTEMIEQHLNSDVQFNFEDALS</sequence>
<dbReference type="InterPro" id="IPR036864">
    <property type="entry name" value="Zn2-C6_fun-type_DNA-bd_sf"/>
</dbReference>
<dbReference type="CDD" id="cd12148">
    <property type="entry name" value="fungal_TF_MHR"/>
    <property type="match status" value="1"/>
</dbReference>
<dbReference type="SUPFAM" id="SSF57701">
    <property type="entry name" value="Zn2/Cys6 DNA-binding domain"/>
    <property type="match status" value="1"/>
</dbReference>
<feature type="compositionally biased region" description="Basic and acidic residues" evidence="2">
    <location>
        <begin position="800"/>
        <end position="820"/>
    </location>
</feature>
<feature type="domain" description="Zn(2)-C6 fungal-type" evidence="3">
    <location>
        <begin position="26"/>
        <end position="62"/>
    </location>
</feature>
<accession>A0A1E4RLX8</accession>
<dbReference type="Proteomes" id="UP000095085">
    <property type="component" value="Unassembled WGS sequence"/>
</dbReference>
<dbReference type="InterPro" id="IPR052780">
    <property type="entry name" value="AAA_Catabolism_Regulators"/>
</dbReference>
<evidence type="ECO:0000256" key="1">
    <source>
        <dbReference type="SAM" id="Coils"/>
    </source>
</evidence>
<protein>
    <recommendedName>
        <fullName evidence="3">Zn(2)-C6 fungal-type domain-containing protein</fullName>
    </recommendedName>
</protein>
<dbReference type="PROSITE" id="PS00463">
    <property type="entry name" value="ZN2_CY6_FUNGAL_1"/>
    <property type="match status" value="1"/>
</dbReference>
<name>A0A1E4RLX8_9ASCO</name>
<dbReference type="PANTHER" id="PTHR31644">
    <property type="entry name" value="TRANSCRIPTIONAL ACTIVATOR ARO80-RELATED"/>
    <property type="match status" value="1"/>
</dbReference>
<feature type="coiled-coil region" evidence="1">
    <location>
        <begin position="143"/>
        <end position="170"/>
    </location>
</feature>
<dbReference type="Pfam" id="PF00172">
    <property type="entry name" value="Zn_clus"/>
    <property type="match status" value="1"/>
</dbReference>
<evidence type="ECO:0000313" key="4">
    <source>
        <dbReference type="EMBL" id="ODV68246.1"/>
    </source>
</evidence>
<dbReference type="PANTHER" id="PTHR31644:SF2">
    <property type="entry name" value="TRANSCRIPTIONAL ACTIVATOR ARO80-RELATED"/>
    <property type="match status" value="1"/>
</dbReference>
<feature type="compositionally biased region" description="Polar residues" evidence="2">
    <location>
        <begin position="94"/>
        <end position="123"/>
    </location>
</feature>
<dbReference type="STRING" id="984485.A0A1E4RLX8"/>
<dbReference type="PROSITE" id="PS50048">
    <property type="entry name" value="ZN2_CY6_FUNGAL_2"/>
    <property type="match status" value="1"/>
</dbReference>
<feature type="compositionally biased region" description="Low complexity" evidence="2">
    <location>
        <begin position="784"/>
        <end position="799"/>
    </location>
</feature>
<dbReference type="InterPro" id="IPR001138">
    <property type="entry name" value="Zn2Cys6_DnaBD"/>
</dbReference>
<evidence type="ECO:0000256" key="2">
    <source>
        <dbReference type="SAM" id="MobiDB-lite"/>
    </source>
</evidence>
<evidence type="ECO:0000259" key="3">
    <source>
        <dbReference type="PROSITE" id="PS50048"/>
    </source>
</evidence>
<reference evidence="5" key="1">
    <citation type="submission" date="2016-05" db="EMBL/GenBank/DDBJ databases">
        <title>Comparative genomics of biotechnologically important yeasts.</title>
        <authorList>
            <consortium name="DOE Joint Genome Institute"/>
            <person name="Riley R."/>
            <person name="Haridas S."/>
            <person name="Wolfe K.H."/>
            <person name="Lopes M.R."/>
            <person name="Hittinger C.T."/>
            <person name="Goker M."/>
            <person name="Salamov A."/>
            <person name="Wisecaver J."/>
            <person name="Long T.M."/>
            <person name="Aerts A.L."/>
            <person name="Barry K."/>
            <person name="Choi C."/>
            <person name="Clum A."/>
            <person name="Coughlan A.Y."/>
            <person name="Deshpande S."/>
            <person name="Douglass A.P."/>
            <person name="Hanson S.J."/>
            <person name="Klenk H.-P."/>
            <person name="Labutti K."/>
            <person name="Lapidus A."/>
            <person name="Lindquist E."/>
            <person name="Lipzen A."/>
            <person name="Meier-Kolthoff J.P."/>
            <person name="Ohm R.A."/>
            <person name="Otillar R.P."/>
            <person name="Pangilinan J."/>
            <person name="Peng Y."/>
            <person name="Rokas A."/>
            <person name="Rosa C.A."/>
            <person name="Scheuner C."/>
            <person name="Sibirny A.A."/>
            <person name="Slot J.C."/>
            <person name="Stielow J.B."/>
            <person name="Sun H."/>
            <person name="Kurtzman C.P."/>
            <person name="Blackwell M."/>
            <person name="Grigoriev I.V."/>
            <person name="Jeffries T.W."/>
        </authorList>
    </citation>
    <scope>NUCLEOTIDE SEQUENCE [LARGE SCALE GENOMIC DNA]</scope>
    <source>
        <strain evidence="5">NRRL Y-1933</strain>
    </source>
</reference>
<dbReference type="OrthoDB" id="2262349at2759"/>
<proteinExistence type="predicted"/>
<dbReference type="Gene3D" id="4.10.240.10">
    <property type="entry name" value="Zn(2)-C6 fungal-type DNA-binding domain"/>
    <property type="match status" value="1"/>
</dbReference>
<dbReference type="CDD" id="cd00067">
    <property type="entry name" value="GAL4"/>
    <property type="match status" value="1"/>
</dbReference>
<dbReference type="GO" id="GO:0000981">
    <property type="term" value="F:DNA-binding transcription factor activity, RNA polymerase II-specific"/>
    <property type="evidence" value="ECO:0007669"/>
    <property type="project" value="EnsemblFungi"/>
</dbReference>
<gene>
    <name evidence="4" type="ORF">HYPBUDRAFT_108021</name>
</gene>
<dbReference type="GO" id="GO:0045944">
    <property type="term" value="P:positive regulation of transcription by RNA polymerase II"/>
    <property type="evidence" value="ECO:0007669"/>
    <property type="project" value="EnsemblFungi"/>
</dbReference>
<dbReference type="AlphaFoldDB" id="A0A1E4RLX8"/>
<dbReference type="EMBL" id="KV454540">
    <property type="protein sequence ID" value="ODV68246.1"/>
    <property type="molecule type" value="Genomic_DNA"/>
</dbReference>
<dbReference type="GO" id="GO:0008270">
    <property type="term" value="F:zinc ion binding"/>
    <property type="evidence" value="ECO:0007669"/>
    <property type="project" value="InterPro"/>
</dbReference>
<dbReference type="GO" id="GO:0009074">
    <property type="term" value="P:aromatic amino acid family catabolic process"/>
    <property type="evidence" value="ECO:0007669"/>
    <property type="project" value="EnsemblFungi"/>
</dbReference>
<feature type="region of interest" description="Disordered" evidence="2">
    <location>
        <begin position="780"/>
        <end position="823"/>
    </location>
</feature>